<dbReference type="InterPro" id="IPR024732">
    <property type="entry name" value="NAGLU_C"/>
</dbReference>
<dbReference type="PANTHER" id="PTHR12872:SF1">
    <property type="entry name" value="ALPHA-N-ACETYLGLUCOSAMINIDASE"/>
    <property type="match status" value="1"/>
</dbReference>
<dbReference type="Gene3D" id="3.30.379.10">
    <property type="entry name" value="Chitobiase/beta-hexosaminidase domain 2-like"/>
    <property type="match status" value="1"/>
</dbReference>
<dbReference type="Gene3D" id="1.20.120.670">
    <property type="entry name" value="N-acetyl-b-d-glucoasminidase"/>
    <property type="match status" value="1"/>
</dbReference>
<gene>
    <name evidence="5" type="ORF">GALL_84560</name>
</gene>
<dbReference type="Gene3D" id="3.20.20.80">
    <property type="entry name" value="Glycosidases"/>
    <property type="match status" value="1"/>
</dbReference>
<evidence type="ECO:0000259" key="3">
    <source>
        <dbReference type="Pfam" id="PF12971"/>
    </source>
</evidence>
<dbReference type="PANTHER" id="PTHR12872">
    <property type="entry name" value="ALPHA-N-ACETYLGLUCOSAMINIDASE"/>
    <property type="match status" value="1"/>
</dbReference>
<evidence type="ECO:0000256" key="1">
    <source>
        <dbReference type="ARBA" id="ARBA00022801"/>
    </source>
</evidence>
<sequence length="752" mass="84958">MKRILQALLLAACALTAAAASPIDAARALVARVIPGRASQVSVELIPRDAGHDVFEVETLDGKLVLRGNDGVAVGSALGWYLRNVAHAQLSWDGDNLALPAVLPPVPGKVRIVSPYQHRVYLNYCTFDYTAAWWDRARWEREIDWMALHGITTPLAATGQSAVWQATLRRFGMSDGEIRTYLSGPAFHAWQWMTNLEQWGGPLPQSWIDSHLELGRFILQRERELGMTPILQGFSGCVPLAFIRKFPDAKILPKKIWCEVGPGTAQVDPDDPLFERFGRAFLEEQTRLLGTDHLYADDPFHEGEPPDSSPAYLNRVGAKLYRLAHDFDRDAVIVMQGWTIREGIVKGIPADRLLALDLTGQKWRETDAFWGRPWVAGVLHNYGGRAALGGNLPLIARNAPSLLGTPKGGRLVGIGLFPEAIGHNPMLYDLATDVAWHRRPIDLPSWVHAYVFARYGRDLPSSQNAWRLLLDTVYAQPSSEPQMESPLQARPALTVRAASPWGDFRRDYPPAAVWNAWADLLDDSAALGSVDTYRYDVVEVGRQALADLSLPLQREITAAFESGDRARYAAARDRFLALGADLDRLLGTRREYLLGRWLDHARRWGANPAEKDLYERNARELITVWGPDTPNAYLFDYSCRQWSGLIRGFYLERWRHFFAFLETQPATYRDARFVRTSLRPGNDASPFYRDLDRWEYRWCDGHESYPDTPLGDPVATARELLAKWRPAMLDLYPRFDSKTSEFKHQPQTPARR</sequence>
<dbReference type="InterPro" id="IPR029018">
    <property type="entry name" value="Hex-like_dom2"/>
</dbReference>
<dbReference type="Pfam" id="PF05089">
    <property type="entry name" value="NAGLU"/>
    <property type="match status" value="1"/>
</dbReference>
<dbReference type="Pfam" id="PF12971">
    <property type="entry name" value="NAGLU_N"/>
    <property type="match status" value="1"/>
</dbReference>
<organism evidence="5">
    <name type="scientific">mine drainage metagenome</name>
    <dbReference type="NCBI Taxonomy" id="410659"/>
    <lineage>
        <taxon>unclassified sequences</taxon>
        <taxon>metagenomes</taxon>
        <taxon>ecological metagenomes</taxon>
    </lineage>
</organism>
<evidence type="ECO:0000259" key="4">
    <source>
        <dbReference type="Pfam" id="PF12972"/>
    </source>
</evidence>
<dbReference type="InterPro" id="IPR024733">
    <property type="entry name" value="NAGLU_tim-barrel"/>
</dbReference>
<dbReference type="EMBL" id="MLJW01000027">
    <property type="protein sequence ID" value="OIR09226.1"/>
    <property type="molecule type" value="Genomic_DNA"/>
</dbReference>
<name>A0A1J5SL80_9ZZZZ</name>
<keyword evidence="1" id="KW-0378">Hydrolase</keyword>
<dbReference type="InterPro" id="IPR024240">
    <property type="entry name" value="NAGLU_N"/>
</dbReference>
<feature type="domain" description="Alpha-N-acetylglucosaminidase N-terminal" evidence="3">
    <location>
        <begin position="25"/>
        <end position="104"/>
    </location>
</feature>
<evidence type="ECO:0000313" key="5">
    <source>
        <dbReference type="EMBL" id="OIR09226.1"/>
    </source>
</evidence>
<dbReference type="AlphaFoldDB" id="A0A1J5SL80"/>
<reference evidence="5" key="1">
    <citation type="submission" date="2016-10" db="EMBL/GenBank/DDBJ databases">
        <title>Sequence of Gallionella enrichment culture.</title>
        <authorList>
            <person name="Poehlein A."/>
            <person name="Muehling M."/>
            <person name="Daniel R."/>
        </authorList>
    </citation>
    <scope>NUCLEOTIDE SEQUENCE</scope>
</reference>
<comment type="caution">
    <text evidence="5">The sequence shown here is derived from an EMBL/GenBank/DDBJ whole genome shotgun (WGS) entry which is preliminary data.</text>
</comment>
<protein>
    <submittedName>
        <fullName evidence="5">Alpha-N-acetylglucosaminidase (NAGLU) tim-barrel domain protein</fullName>
    </submittedName>
</protein>
<dbReference type="InterPro" id="IPR007781">
    <property type="entry name" value="NAGLU"/>
</dbReference>
<evidence type="ECO:0000259" key="2">
    <source>
        <dbReference type="Pfam" id="PF05089"/>
    </source>
</evidence>
<proteinExistence type="predicted"/>
<dbReference type="Pfam" id="PF12972">
    <property type="entry name" value="NAGLU_C"/>
    <property type="match status" value="1"/>
</dbReference>
<dbReference type="GO" id="GO:0016787">
    <property type="term" value="F:hydrolase activity"/>
    <property type="evidence" value="ECO:0007669"/>
    <property type="project" value="UniProtKB-KW"/>
</dbReference>
<feature type="domain" description="Alpha-N-acetylglucosaminidase tim-barrel" evidence="2">
    <location>
        <begin position="119"/>
        <end position="437"/>
    </location>
</feature>
<accession>A0A1J5SL80</accession>
<feature type="domain" description="Alpha-N-acetylglucosaminidase C-terminal" evidence="4">
    <location>
        <begin position="446"/>
        <end position="723"/>
    </location>
</feature>